<evidence type="ECO:0000256" key="3">
    <source>
        <dbReference type="ARBA" id="ARBA00022475"/>
    </source>
</evidence>
<dbReference type="PANTHER" id="PTHR33567">
    <property type="entry name" value="CHROMATE ION TRANSPORTER (EUROFUNG)"/>
    <property type="match status" value="1"/>
</dbReference>
<evidence type="ECO:0000256" key="5">
    <source>
        <dbReference type="ARBA" id="ARBA00022989"/>
    </source>
</evidence>
<dbReference type="PIRSF" id="PIRSF004810">
    <property type="entry name" value="ChrA"/>
    <property type="match status" value="1"/>
</dbReference>
<evidence type="ECO:0000256" key="8">
    <source>
        <dbReference type="SAM" id="Phobius"/>
    </source>
</evidence>
<feature type="transmembrane region" description="Helical" evidence="8">
    <location>
        <begin position="143"/>
        <end position="164"/>
    </location>
</feature>
<organism evidence="9 10">
    <name type="scientific">Seminavis robusta</name>
    <dbReference type="NCBI Taxonomy" id="568900"/>
    <lineage>
        <taxon>Eukaryota</taxon>
        <taxon>Sar</taxon>
        <taxon>Stramenopiles</taxon>
        <taxon>Ochrophyta</taxon>
        <taxon>Bacillariophyta</taxon>
        <taxon>Bacillariophyceae</taxon>
        <taxon>Bacillariophycidae</taxon>
        <taxon>Naviculales</taxon>
        <taxon>Naviculaceae</taxon>
        <taxon>Seminavis</taxon>
    </lineage>
</organism>
<feature type="transmembrane region" description="Helical" evidence="8">
    <location>
        <begin position="111"/>
        <end position="136"/>
    </location>
</feature>
<evidence type="ECO:0000256" key="1">
    <source>
        <dbReference type="ARBA" id="ARBA00004651"/>
    </source>
</evidence>
<dbReference type="InterPro" id="IPR003370">
    <property type="entry name" value="Chromate_transpt"/>
</dbReference>
<keyword evidence="10" id="KW-1185">Reference proteome</keyword>
<keyword evidence="5 8" id="KW-1133">Transmembrane helix</keyword>
<keyword evidence="3" id="KW-1003">Cell membrane</keyword>
<feature type="transmembrane region" description="Helical" evidence="8">
    <location>
        <begin position="349"/>
        <end position="373"/>
    </location>
</feature>
<name>A0A9N8EF27_9STRA</name>
<gene>
    <name evidence="9" type="ORF">SEMRO_899_G217730.1</name>
</gene>
<feature type="region of interest" description="Disordered" evidence="7">
    <location>
        <begin position="1"/>
        <end position="23"/>
    </location>
</feature>
<feature type="transmembrane region" description="Helical" evidence="8">
    <location>
        <begin position="287"/>
        <end position="306"/>
    </location>
</feature>
<dbReference type="Pfam" id="PF02417">
    <property type="entry name" value="Chromate_transp"/>
    <property type="match status" value="2"/>
</dbReference>
<feature type="transmembrane region" description="Helical" evidence="8">
    <location>
        <begin position="429"/>
        <end position="452"/>
    </location>
</feature>
<evidence type="ECO:0000256" key="6">
    <source>
        <dbReference type="ARBA" id="ARBA00023136"/>
    </source>
</evidence>
<dbReference type="Proteomes" id="UP001153069">
    <property type="component" value="Unassembled WGS sequence"/>
</dbReference>
<reference evidence="9" key="1">
    <citation type="submission" date="2020-06" db="EMBL/GenBank/DDBJ databases">
        <authorList>
            <consortium name="Plant Systems Biology data submission"/>
        </authorList>
    </citation>
    <scope>NUCLEOTIDE SEQUENCE</scope>
    <source>
        <strain evidence="9">D6</strain>
    </source>
</reference>
<dbReference type="NCBIfam" id="TIGR00937">
    <property type="entry name" value="2A51"/>
    <property type="match status" value="1"/>
</dbReference>
<comment type="subcellular location">
    <subcellularLocation>
        <location evidence="1">Cell membrane</location>
        <topology evidence="1">Multi-pass membrane protein</topology>
    </subcellularLocation>
</comment>
<feature type="transmembrane region" description="Helical" evidence="8">
    <location>
        <begin position="385"/>
        <end position="409"/>
    </location>
</feature>
<proteinExistence type="inferred from homology"/>
<feature type="transmembrane region" description="Helical" evidence="8">
    <location>
        <begin position="170"/>
        <end position="186"/>
    </location>
</feature>
<sequence>MSTNNYGSVASEEDPLKGGEDLDDDECMEIEPLGKRLMDVVDKYWWLGCCAFGGPSAHVGLLRDHLVLQHNWIDEESFMELFALGQGLPGPSSTQLVISTAVTHGGPLGGIIAFFFWCLPAFTILTISGLFLYSVVDPSSPPIWLLGIPPAAVSIIFKAFYAFGLTLDKLGTALAMLACTAAVMINGDEHIPKTSSQIVYPALLILGGLTAYLDYSILKDKAIGNYSNVKPNDSGERTAKERKLIKKVGIPIYAGVLMFLLWLVLFVGSITLVNLGYTNEYLQIFEVFFRIGSIIYGGGVVVLPMLQSELVPRGWMTNEQFFQGLGLTQAMPGPLFNFSSFCGATYKGVLGAFIAEIGLFGPGYILIFAMVPFWTRIRHMAWFKVVLKGVNASAIGLIGSGCVFLYAAAVKTAADAMVFVIAGGLVSFYNVPVPAVIVVGAACGALFSSSVLDVGQVKYH</sequence>
<evidence type="ECO:0000313" key="9">
    <source>
        <dbReference type="EMBL" id="CAB9518009.1"/>
    </source>
</evidence>
<dbReference type="GO" id="GO:0005886">
    <property type="term" value="C:plasma membrane"/>
    <property type="evidence" value="ECO:0007669"/>
    <property type="project" value="UniProtKB-SubCell"/>
</dbReference>
<evidence type="ECO:0000256" key="2">
    <source>
        <dbReference type="ARBA" id="ARBA00005262"/>
    </source>
</evidence>
<keyword evidence="6 8" id="KW-0472">Membrane</keyword>
<evidence type="ECO:0000256" key="7">
    <source>
        <dbReference type="SAM" id="MobiDB-lite"/>
    </source>
</evidence>
<comment type="similarity">
    <text evidence="2">Belongs to the chromate ion transporter (CHR) (TC 2.A.51) family.</text>
</comment>
<dbReference type="InterPro" id="IPR014047">
    <property type="entry name" value="Chr_Tranpt_l_chain"/>
</dbReference>
<evidence type="ECO:0000313" key="10">
    <source>
        <dbReference type="Proteomes" id="UP001153069"/>
    </source>
</evidence>
<dbReference type="PANTHER" id="PTHR33567:SF3">
    <property type="entry name" value="CHROMATE ION TRANSPORTER (EUROFUNG)"/>
    <property type="match status" value="1"/>
</dbReference>
<keyword evidence="4 8" id="KW-0812">Transmembrane</keyword>
<dbReference type="GO" id="GO:0015109">
    <property type="term" value="F:chromate transmembrane transporter activity"/>
    <property type="evidence" value="ECO:0007669"/>
    <property type="project" value="InterPro"/>
</dbReference>
<protein>
    <submittedName>
        <fullName evidence="9">Transporter</fullName>
    </submittedName>
</protein>
<feature type="transmembrane region" description="Helical" evidence="8">
    <location>
        <begin position="198"/>
        <end position="218"/>
    </location>
</feature>
<dbReference type="EMBL" id="CAICTM010000897">
    <property type="protein sequence ID" value="CAB9518009.1"/>
    <property type="molecule type" value="Genomic_DNA"/>
</dbReference>
<accession>A0A9N8EF27</accession>
<dbReference type="OrthoDB" id="2160638at2759"/>
<evidence type="ECO:0000256" key="4">
    <source>
        <dbReference type="ARBA" id="ARBA00022692"/>
    </source>
</evidence>
<comment type="caution">
    <text evidence="9">The sequence shown here is derived from an EMBL/GenBank/DDBJ whole genome shotgun (WGS) entry which is preliminary data.</text>
</comment>
<feature type="transmembrane region" description="Helical" evidence="8">
    <location>
        <begin position="252"/>
        <end position="275"/>
    </location>
</feature>
<dbReference type="AlphaFoldDB" id="A0A9N8EF27"/>